<dbReference type="Pfam" id="PF02096">
    <property type="entry name" value="60KD_IMP"/>
    <property type="match status" value="1"/>
</dbReference>
<evidence type="ECO:0000256" key="7">
    <source>
        <dbReference type="ARBA" id="ARBA00025034"/>
    </source>
</evidence>
<dbReference type="Proteomes" id="UP001241072">
    <property type="component" value="Unassembled WGS sequence"/>
</dbReference>
<keyword evidence="6 13" id="KW-0472">Membrane</keyword>
<evidence type="ECO:0000256" key="2">
    <source>
        <dbReference type="ARBA" id="ARBA00010527"/>
    </source>
</evidence>
<comment type="similarity">
    <text evidence="2">Belongs to the OXA1/ALB3/YidC family. Type 1 subfamily.</text>
</comment>
<dbReference type="PANTHER" id="PTHR12428:SF65">
    <property type="entry name" value="CYTOCHROME C OXIDASE ASSEMBLY PROTEIN COX18, MITOCHONDRIAL"/>
    <property type="match status" value="1"/>
</dbReference>
<evidence type="ECO:0000256" key="8">
    <source>
        <dbReference type="ARBA" id="ARBA00026028"/>
    </source>
</evidence>
<evidence type="ECO:0000256" key="5">
    <source>
        <dbReference type="ARBA" id="ARBA00022989"/>
    </source>
</evidence>
<keyword evidence="5 13" id="KW-1133">Transmembrane helix</keyword>
<dbReference type="EMBL" id="JAUQUB010000001">
    <property type="protein sequence ID" value="MDO7882409.1"/>
    <property type="molecule type" value="Genomic_DNA"/>
</dbReference>
<keyword evidence="16" id="KW-1185">Reference proteome</keyword>
<gene>
    <name evidence="15" type="primary">yidC</name>
    <name evidence="15" type="ORF">Q5716_09260</name>
</gene>
<evidence type="ECO:0000256" key="6">
    <source>
        <dbReference type="ARBA" id="ARBA00023136"/>
    </source>
</evidence>
<dbReference type="RefSeq" id="WP_305002785.1">
    <property type="nucleotide sequence ID" value="NZ_JAUQUB010000001.1"/>
</dbReference>
<feature type="transmembrane region" description="Helical" evidence="13">
    <location>
        <begin position="34"/>
        <end position="59"/>
    </location>
</feature>
<dbReference type="InterPro" id="IPR028055">
    <property type="entry name" value="YidC/Oxa/ALB_C"/>
</dbReference>
<dbReference type="InterPro" id="IPR001708">
    <property type="entry name" value="YidC/ALB3/OXA1/COX18"/>
</dbReference>
<evidence type="ECO:0000313" key="16">
    <source>
        <dbReference type="Proteomes" id="UP001241072"/>
    </source>
</evidence>
<feature type="transmembrane region" description="Helical" evidence="13">
    <location>
        <begin position="99"/>
        <end position="128"/>
    </location>
</feature>
<keyword evidence="4 12" id="KW-0812">Transmembrane</keyword>
<organism evidence="15 16">
    <name type="scientific">Antiquaquibacter soli</name>
    <dbReference type="NCBI Taxonomy" id="3064523"/>
    <lineage>
        <taxon>Bacteria</taxon>
        <taxon>Bacillati</taxon>
        <taxon>Actinomycetota</taxon>
        <taxon>Actinomycetes</taxon>
        <taxon>Micrococcales</taxon>
        <taxon>Microbacteriaceae</taxon>
        <taxon>Antiquaquibacter</taxon>
    </lineage>
</organism>
<name>A0ABT9BN01_9MICO</name>
<evidence type="ECO:0000256" key="13">
    <source>
        <dbReference type="SAM" id="Phobius"/>
    </source>
</evidence>
<accession>A0ABT9BN01</accession>
<evidence type="ECO:0000259" key="14">
    <source>
        <dbReference type="Pfam" id="PF02096"/>
    </source>
</evidence>
<evidence type="ECO:0000256" key="12">
    <source>
        <dbReference type="RuleBase" id="RU003945"/>
    </source>
</evidence>
<feature type="transmembrane region" description="Helical" evidence="13">
    <location>
        <begin position="148"/>
        <end position="177"/>
    </location>
</feature>
<dbReference type="NCBIfam" id="TIGR03592">
    <property type="entry name" value="yidC_oxa1_cterm"/>
    <property type="match status" value="1"/>
</dbReference>
<evidence type="ECO:0000256" key="1">
    <source>
        <dbReference type="ARBA" id="ARBA00004141"/>
    </source>
</evidence>
<protein>
    <recommendedName>
        <fullName evidence="3">Membrane protein insertase YidC</fullName>
    </recommendedName>
    <alternativeName>
        <fullName evidence="11">Foldase YidC</fullName>
    </alternativeName>
    <alternativeName>
        <fullName evidence="10">Membrane integrase YidC</fullName>
    </alternativeName>
    <alternativeName>
        <fullName evidence="9">Membrane protein YidC</fullName>
    </alternativeName>
</protein>
<evidence type="ECO:0000313" key="15">
    <source>
        <dbReference type="EMBL" id="MDO7882409.1"/>
    </source>
</evidence>
<evidence type="ECO:0000256" key="11">
    <source>
        <dbReference type="ARBA" id="ARBA00033342"/>
    </source>
</evidence>
<reference evidence="15 16" key="1">
    <citation type="submission" date="2023-07" db="EMBL/GenBank/DDBJ databases">
        <title>Protaetiibacter sp. nov WY-16 isolated from soil.</title>
        <authorList>
            <person name="Liu B."/>
            <person name="Wan Y."/>
        </authorList>
    </citation>
    <scope>NUCLEOTIDE SEQUENCE [LARGE SCALE GENOMIC DNA]</scope>
    <source>
        <strain evidence="15 16">WY-16</strain>
    </source>
</reference>
<feature type="transmembrane region" description="Helical" evidence="13">
    <location>
        <begin position="206"/>
        <end position="228"/>
    </location>
</feature>
<sequence length="257" mass="27235">MDLYSFAPIAAVLDAAHSVITALIGLLDPVAGGLAAALAVVLVTVVVRLALLPASIATVRGEIERRRLAPRLAALRKRYSSNPELLQRKTMELYSSERVSPFAGCVPALIQAPILSVLYALFAVTVIGGHPNALLEQQFLGLPLGTSFLHAIGAGSPPLELLVFVVLLSGIGLVAWFSRRVTQRYTQSSADEVPAAVRSMAGILSWMPFLTIVFAALVPLAATLYLAVSTTWTLVERQVLRRVLDPGPGAAPVAQPS</sequence>
<comment type="subunit">
    <text evidence="8">Interacts with the Sec translocase complex via SecD. Specifically interacts with transmembrane segments of nascent integral membrane proteins during membrane integration.</text>
</comment>
<comment type="function">
    <text evidence="7">Required for the insertion and/or proper folding and/or complex formation of integral membrane proteins into the membrane. Involved in integration of membrane proteins that insert both dependently and independently of the Sec translocase complex, as well as at least some lipoproteins. Aids folding of multispanning membrane proteins.</text>
</comment>
<dbReference type="PANTHER" id="PTHR12428">
    <property type="entry name" value="OXA1"/>
    <property type="match status" value="1"/>
</dbReference>
<proteinExistence type="inferred from homology"/>
<feature type="domain" description="Membrane insertase YidC/Oxa/ALB C-terminal" evidence="14">
    <location>
        <begin position="37"/>
        <end position="241"/>
    </location>
</feature>
<comment type="subcellular location">
    <subcellularLocation>
        <location evidence="1 12">Membrane</location>
        <topology evidence="1 12">Multi-pass membrane protein</topology>
    </subcellularLocation>
</comment>
<evidence type="ECO:0000256" key="4">
    <source>
        <dbReference type="ARBA" id="ARBA00022692"/>
    </source>
</evidence>
<evidence type="ECO:0000256" key="9">
    <source>
        <dbReference type="ARBA" id="ARBA00031538"/>
    </source>
</evidence>
<comment type="caution">
    <text evidence="15">The sequence shown here is derived from an EMBL/GenBank/DDBJ whole genome shotgun (WGS) entry which is preliminary data.</text>
</comment>
<evidence type="ECO:0000256" key="3">
    <source>
        <dbReference type="ARBA" id="ARBA00015325"/>
    </source>
</evidence>
<evidence type="ECO:0000256" key="10">
    <source>
        <dbReference type="ARBA" id="ARBA00033245"/>
    </source>
</evidence>